<gene>
    <name evidence="8" type="ORF">EV380_1776</name>
</gene>
<evidence type="ECO:0000256" key="4">
    <source>
        <dbReference type="PROSITE-ProRule" id="PRU01193"/>
    </source>
</evidence>
<dbReference type="PROSITE" id="PS51846">
    <property type="entry name" value="CNNM"/>
    <property type="match status" value="1"/>
</dbReference>
<feature type="domain" description="CNNM transmembrane" evidence="7">
    <location>
        <begin position="1"/>
        <end position="203"/>
    </location>
</feature>
<protein>
    <submittedName>
        <fullName evidence="8">CBS domain containing-hemolysin-like protein</fullName>
    </submittedName>
</protein>
<dbReference type="SUPFAM" id="SSF54631">
    <property type="entry name" value="CBS-domain pair"/>
    <property type="match status" value="1"/>
</dbReference>
<keyword evidence="3" id="KW-0129">CBS domain</keyword>
<dbReference type="PROSITE" id="PS51371">
    <property type="entry name" value="CBS"/>
    <property type="match status" value="1"/>
</dbReference>
<comment type="caution">
    <text evidence="8">The sequence shown here is derived from an EMBL/GenBank/DDBJ whole genome shotgun (WGS) entry which is preliminary data.</text>
</comment>
<keyword evidence="9" id="KW-1185">Reference proteome</keyword>
<dbReference type="OrthoDB" id="110231at2"/>
<evidence type="ECO:0000313" key="9">
    <source>
        <dbReference type="Proteomes" id="UP000292685"/>
    </source>
</evidence>
<dbReference type="Pfam" id="PF01595">
    <property type="entry name" value="CNNM"/>
    <property type="match status" value="1"/>
</dbReference>
<evidence type="ECO:0000313" key="8">
    <source>
        <dbReference type="EMBL" id="RZU62186.1"/>
    </source>
</evidence>
<dbReference type="EMBL" id="SHLA01000001">
    <property type="protein sequence ID" value="RZU62186.1"/>
    <property type="molecule type" value="Genomic_DNA"/>
</dbReference>
<name>A0A4V2G9Z0_9MICC</name>
<dbReference type="InterPro" id="IPR046342">
    <property type="entry name" value="CBS_dom_sf"/>
</dbReference>
<dbReference type="Gene3D" id="3.10.580.10">
    <property type="entry name" value="CBS-domain"/>
    <property type="match status" value="1"/>
</dbReference>
<feature type="transmembrane region" description="Helical" evidence="5">
    <location>
        <begin position="97"/>
        <end position="119"/>
    </location>
</feature>
<dbReference type="SMART" id="SM00116">
    <property type="entry name" value="CBS"/>
    <property type="match status" value="1"/>
</dbReference>
<dbReference type="InterPro" id="IPR002550">
    <property type="entry name" value="CNNM"/>
</dbReference>
<dbReference type="Pfam" id="PF00571">
    <property type="entry name" value="CBS"/>
    <property type="match status" value="1"/>
</dbReference>
<feature type="domain" description="CBS" evidence="6">
    <location>
        <begin position="282"/>
        <end position="338"/>
    </location>
</feature>
<keyword evidence="4 5" id="KW-0812">Transmembrane</keyword>
<keyword evidence="4 5" id="KW-0472">Membrane</keyword>
<evidence type="ECO:0000259" key="7">
    <source>
        <dbReference type="PROSITE" id="PS51846"/>
    </source>
</evidence>
<sequence length="345" mass="36439">MNSPMIVTLVTTALIVLSAFFVIIEFALLSARHHRLEAEAPTSRSARAALRGVNELTIMLAGAQLGITACTFALGAVTKPAIDAWLGPILLSWGLPGQLADGTAFGLSLLLVTFLHLVVGEMAPKSWAIAHPETSAKLIGLPARGFIWPLRPLLLWVNAIANRLVRATGVTPVERAAVGGQDIETIRQLVEQSASAGALDREFGSHLADVISLKDLTVADLIAPGARPTKVPATAVVSDVQDAAATSGHMRILVDGDSSGAPGLLHVRDTLLEPADRPVRELVRPAFTLDADTPVYEALAAVRRESEQLVAVLSEGRFIGVVSLTDIVKRVLPHGDPSGPRPRIA</sequence>
<accession>A0A4V2G9Z0</accession>
<dbReference type="InterPro" id="IPR000644">
    <property type="entry name" value="CBS_dom"/>
</dbReference>
<comment type="subcellular location">
    <subcellularLocation>
        <location evidence="1">Cell membrane</location>
        <topology evidence="1">Multi-pass membrane protein</topology>
    </subcellularLocation>
</comment>
<proteinExistence type="predicted"/>
<feature type="transmembrane region" description="Helical" evidence="5">
    <location>
        <begin position="6"/>
        <end position="31"/>
    </location>
</feature>
<dbReference type="Proteomes" id="UP000292685">
    <property type="component" value="Unassembled WGS sequence"/>
</dbReference>
<evidence type="ECO:0000256" key="1">
    <source>
        <dbReference type="ARBA" id="ARBA00004651"/>
    </source>
</evidence>
<reference evidence="8 9" key="1">
    <citation type="submission" date="2019-02" db="EMBL/GenBank/DDBJ databases">
        <title>Sequencing the genomes of 1000 actinobacteria strains.</title>
        <authorList>
            <person name="Klenk H.-P."/>
        </authorList>
    </citation>
    <scope>NUCLEOTIDE SEQUENCE [LARGE SCALE GENOMIC DNA]</scope>
    <source>
        <strain evidence="8 9">DSM 17364</strain>
    </source>
</reference>
<dbReference type="Gene3D" id="3.90.1280.20">
    <property type="match status" value="1"/>
</dbReference>
<dbReference type="PANTHER" id="PTHR43099:SF5">
    <property type="entry name" value="HLYC_CORC FAMILY TRANSPORTER"/>
    <property type="match status" value="1"/>
</dbReference>
<keyword evidence="2" id="KW-1003">Cell membrane</keyword>
<dbReference type="RefSeq" id="WP_102158093.1">
    <property type="nucleotide sequence ID" value="NZ_PGGT01000015.1"/>
</dbReference>
<dbReference type="PANTHER" id="PTHR43099">
    <property type="entry name" value="UPF0053 PROTEIN YRKA"/>
    <property type="match status" value="1"/>
</dbReference>
<dbReference type="InterPro" id="IPR051676">
    <property type="entry name" value="UPF0053_domain"/>
</dbReference>
<feature type="transmembrane region" description="Helical" evidence="5">
    <location>
        <begin position="52"/>
        <end position="77"/>
    </location>
</feature>
<evidence type="ECO:0000256" key="2">
    <source>
        <dbReference type="ARBA" id="ARBA00022475"/>
    </source>
</evidence>
<evidence type="ECO:0000256" key="5">
    <source>
        <dbReference type="SAM" id="Phobius"/>
    </source>
</evidence>
<evidence type="ECO:0000256" key="3">
    <source>
        <dbReference type="PROSITE-ProRule" id="PRU00703"/>
    </source>
</evidence>
<dbReference type="GO" id="GO:0005886">
    <property type="term" value="C:plasma membrane"/>
    <property type="evidence" value="ECO:0007669"/>
    <property type="project" value="UniProtKB-SubCell"/>
</dbReference>
<evidence type="ECO:0000259" key="6">
    <source>
        <dbReference type="PROSITE" id="PS51371"/>
    </source>
</evidence>
<dbReference type="AlphaFoldDB" id="A0A4V2G9Z0"/>
<organism evidence="8 9">
    <name type="scientific">Zhihengliuella halotolerans</name>
    <dbReference type="NCBI Taxonomy" id="370736"/>
    <lineage>
        <taxon>Bacteria</taxon>
        <taxon>Bacillati</taxon>
        <taxon>Actinomycetota</taxon>
        <taxon>Actinomycetes</taxon>
        <taxon>Micrococcales</taxon>
        <taxon>Micrococcaceae</taxon>
        <taxon>Zhihengliuella</taxon>
    </lineage>
</organism>
<keyword evidence="4 5" id="KW-1133">Transmembrane helix</keyword>